<dbReference type="AlphaFoldDB" id="A0A9P0PTN5"/>
<evidence type="ECO:0000313" key="3">
    <source>
        <dbReference type="Proteomes" id="UP001152888"/>
    </source>
</evidence>
<feature type="compositionally biased region" description="Polar residues" evidence="1">
    <location>
        <begin position="1"/>
        <end position="12"/>
    </location>
</feature>
<protein>
    <submittedName>
        <fullName evidence="2">Uncharacterized protein</fullName>
    </submittedName>
</protein>
<evidence type="ECO:0000313" key="2">
    <source>
        <dbReference type="EMBL" id="CAH1996678.1"/>
    </source>
</evidence>
<gene>
    <name evidence="2" type="ORF">ACAOBT_LOCUS23324</name>
</gene>
<proteinExistence type="predicted"/>
<accession>A0A9P0PTN5</accession>
<sequence>MSTANSSTTQTKPTDDSPPGFDRKSSWNTTHHRIIIITSIRA</sequence>
<feature type="region of interest" description="Disordered" evidence="1">
    <location>
        <begin position="1"/>
        <end position="30"/>
    </location>
</feature>
<dbReference type="EMBL" id="CAKOFQ010007264">
    <property type="protein sequence ID" value="CAH1996678.1"/>
    <property type="molecule type" value="Genomic_DNA"/>
</dbReference>
<name>A0A9P0PTN5_ACAOB</name>
<keyword evidence="3" id="KW-1185">Reference proteome</keyword>
<dbReference type="Proteomes" id="UP001152888">
    <property type="component" value="Unassembled WGS sequence"/>
</dbReference>
<reference evidence="2" key="1">
    <citation type="submission" date="2022-03" db="EMBL/GenBank/DDBJ databases">
        <authorList>
            <person name="Sayadi A."/>
        </authorList>
    </citation>
    <scope>NUCLEOTIDE SEQUENCE</scope>
</reference>
<comment type="caution">
    <text evidence="2">The sequence shown here is derived from an EMBL/GenBank/DDBJ whole genome shotgun (WGS) entry which is preliminary data.</text>
</comment>
<evidence type="ECO:0000256" key="1">
    <source>
        <dbReference type="SAM" id="MobiDB-lite"/>
    </source>
</evidence>
<organism evidence="2 3">
    <name type="scientific">Acanthoscelides obtectus</name>
    <name type="common">Bean weevil</name>
    <name type="synonym">Bruchus obtectus</name>
    <dbReference type="NCBI Taxonomy" id="200917"/>
    <lineage>
        <taxon>Eukaryota</taxon>
        <taxon>Metazoa</taxon>
        <taxon>Ecdysozoa</taxon>
        <taxon>Arthropoda</taxon>
        <taxon>Hexapoda</taxon>
        <taxon>Insecta</taxon>
        <taxon>Pterygota</taxon>
        <taxon>Neoptera</taxon>
        <taxon>Endopterygota</taxon>
        <taxon>Coleoptera</taxon>
        <taxon>Polyphaga</taxon>
        <taxon>Cucujiformia</taxon>
        <taxon>Chrysomeloidea</taxon>
        <taxon>Chrysomelidae</taxon>
        <taxon>Bruchinae</taxon>
        <taxon>Bruchini</taxon>
        <taxon>Acanthoscelides</taxon>
    </lineage>
</organism>